<accession>U6LEB7</accession>
<keyword evidence="1" id="KW-0732">Signal</keyword>
<feature type="chain" id="PRO_5004673613" description="Secreted protein" evidence="1">
    <location>
        <begin position="22"/>
        <end position="103"/>
    </location>
</feature>
<protein>
    <recommendedName>
        <fullName evidence="4">Secreted protein</fullName>
    </recommendedName>
</protein>
<sequence length="103" mass="11747">MFNVLKDLVFWLEVIVWTSCGEVDREGESTRKDHRKGSVWLFGKRTGTSETAGAHCPPLLVSSISSLTGKHRRLLPAIEDVRVWRGETMDTAGAHWRLMYVLY</sequence>
<dbReference type="VEuPathDB" id="ToxoDB:EBH_0079040"/>
<reference evidence="2" key="1">
    <citation type="submission" date="2013-10" db="EMBL/GenBank/DDBJ databases">
        <title>Genomic analysis of the causative agents of coccidiosis in chickens.</title>
        <authorList>
            <person name="Reid A.J."/>
            <person name="Blake D."/>
            <person name="Billington K."/>
            <person name="Browne H."/>
            <person name="Dunn M."/>
            <person name="Hung S."/>
            <person name="Kawahara F."/>
            <person name="Miranda-Saavedra D."/>
            <person name="Mourier T."/>
            <person name="Nagra H."/>
            <person name="Otto T.D."/>
            <person name="Rawlings N."/>
            <person name="Sanchez A."/>
            <person name="Sanders M."/>
            <person name="Subramaniam C."/>
            <person name="Tay Y."/>
            <person name="Dear P."/>
            <person name="Doerig C."/>
            <person name="Gruber A."/>
            <person name="Parkinson J."/>
            <person name="Shirley M."/>
            <person name="Wan K.L."/>
            <person name="Berriman M."/>
            <person name="Tomley F."/>
            <person name="Pain A."/>
        </authorList>
    </citation>
    <scope>NUCLEOTIDE SEQUENCE [LARGE SCALE GENOMIC DNA]</scope>
    <source>
        <strain evidence="2">Houghton</strain>
    </source>
</reference>
<dbReference type="EMBL" id="HG711167">
    <property type="protein sequence ID" value="CDJ48491.1"/>
    <property type="molecule type" value="Genomic_DNA"/>
</dbReference>
<dbReference type="Proteomes" id="UP000030750">
    <property type="component" value="Unassembled WGS sequence"/>
</dbReference>
<evidence type="ECO:0000256" key="1">
    <source>
        <dbReference type="SAM" id="SignalP"/>
    </source>
</evidence>
<gene>
    <name evidence="2" type="ORF">EBH_0079040</name>
</gene>
<dbReference type="AlphaFoldDB" id="U6LEB7"/>
<evidence type="ECO:0000313" key="2">
    <source>
        <dbReference type="EMBL" id="CDJ48491.1"/>
    </source>
</evidence>
<feature type="signal peptide" evidence="1">
    <location>
        <begin position="1"/>
        <end position="21"/>
    </location>
</feature>
<proteinExistence type="predicted"/>
<evidence type="ECO:0008006" key="4">
    <source>
        <dbReference type="Google" id="ProtNLM"/>
    </source>
</evidence>
<evidence type="ECO:0000313" key="3">
    <source>
        <dbReference type="Proteomes" id="UP000030750"/>
    </source>
</evidence>
<reference evidence="2" key="2">
    <citation type="submission" date="2013-10" db="EMBL/GenBank/DDBJ databases">
        <authorList>
            <person name="Aslett M."/>
        </authorList>
    </citation>
    <scope>NUCLEOTIDE SEQUENCE [LARGE SCALE GENOMIC DNA]</scope>
    <source>
        <strain evidence="2">Houghton</strain>
    </source>
</reference>
<keyword evidence="3" id="KW-1185">Reference proteome</keyword>
<organism evidence="2 3">
    <name type="scientific">Eimeria brunetti</name>
    <dbReference type="NCBI Taxonomy" id="51314"/>
    <lineage>
        <taxon>Eukaryota</taxon>
        <taxon>Sar</taxon>
        <taxon>Alveolata</taxon>
        <taxon>Apicomplexa</taxon>
        <taxon>Conoidasida</taxon>
        <taxon>Coccidia</taxon>
        <taxon>Eucoccidiorida</taxon>
        <taxon>Eimeriorina</taxon>
        <taxon>Eimeriidae</taxon>
        <taxon>Eimeria</taxon>
    </lineage>
</organism>
<name>U6LEB7_9EIME</name>